<dbReference type="InterPro" id="IPR004103">
    <property type="entry name" value="Lyase_8_C"/>
</dbReference>
<evidence type="ECO:0000259" key="10">
    <source>
        <dbReference type="Pfam" id="PF08124"/>
    </source>
</evidence>
<evidence type="ECO:0000256" key="1">
    <source>
        <dbReference type="ARBA" id="ARBA00001913"/>
    </source>
</evidence>
<feature type="domain" description="Polysaccharide lyase family 8 C-terminal" evidence="9">
    <location>
        <begin position="599"/>
        <end position="668"/>
    </location>
</feature>
<dbReference type="EMBL" id="CP032157">
    <property type="protein sequence ID" value="AXY73439.1"/>
    <property type="molecule type" value="Genomic_DNA"/>
</dbReference>
<dbReference type="InterPro" id="IPR011071">
    <property type="entry name" value="Lyase_8-like_C"/>
</dbReference>
<proteinExistence type="inferred from homology"/>
<dbReference type="InterPro" id="IPR012970">
    <property type="entry name" value="Lyase_8_alpha_N"/>
</dbReference>
<dbReference type="Gene3D" id="2.60.220.10">
    <property type="entry name" value="Polysaccharide lyase family 8-like, C-terminal"/>
    <property type="match status" value="1"/>
</dbReference>
<dbReference type="InterPro" id="IPR011013">
    <property type="entry name" value="Gal_mutarotase_sf_dom"/>
</dbReference>
<protein>
    <submittedName>
        <fullName evidence="11">Chondroitin lyase</fullName>
    </submittedName>
</protein>
<dbReference type="Gene3D" id="1.50.10.100">
    <property type="entry name" value="Chondroitin AC/alginate lyase"/>
    <property type="match status" value="1"/>
</dbReference>
<evidence type="ECO:0000256" key="3">
    <source>
        <dbReference type="ARBA" id="ARBA00011245"/>
    </source>
</evidence>
<dbReference type="SUPFAM" id="SSF49863">
    <property type="entry name" value="Hyaluronate lyase-like, C-terminal domain"/>
    <property type="match status" value="1"/>
</dbReference>
<keyword evidence="5" id="KW-0106">Calcium</keyword>
<dbReference type="Pfam" id="PF02278">
    <property type="entry name" value="Lyase_8"/>
    <property type="match status" value="1"/>
</dbReference>
<dbReference type="Pfam" id="PF02884">
    <property type="entry name" value="Lyase_8_C"/>
    <property type="match status" value="1"/>
</dbReference>
<dbReference type="PANTHER" id="PTHR38481">
    <property type="entry name" value="HYALURONATE LYASE"/>
    <property type="match status" value="1"/>
</dbReference>
<evidence type="ECO:0000256" key="5">
    <source>
        <dbReference type="ARBA" id="ARBA00022837"/>
    </source>
</evidence>
<feature type="signal peptide" evidence="7">
    <location>
        <begin position="1"/>
        <end position="22"/>
    </location>
</feature>
<dbReference type="InterPro" id="IPR014718">
    <property type="entry name" value="GH-type_carb-bd"/>
</dbReference>
<evidence type="ECO:0000259" key="9">
    <source>
        <dbReference type="Pfam" id="PF02884"/>
    </source>
</evidence>
<dbReference type="SUPFAM" id="SSF74650">
    <property type="entry name" value="Galactose mutarotase-like"/>
    <property type="match status" value="1"/>
</dbReference>
<gene>
    <name evidence="11" type="ORF">D3H65_05365</name>
</gene>
<evidence type="ECO:0000256" key="4">
    <source>
        <dbReference type="ARBA" id="ARBA00022729"/>
    </source>
</evidence>
<comment type="cofactor">
    <cofactor evidence="1">
        <name>Ca(2+)</name>
        <dbReference type="ChEBI" id="CHEBI:29108"/>
    </cofactor>
</comment>
<name>A0A3B7MJL9_9BACT</name>
<dbReference type="SUPFAM" id="SSF48230">
    <property type="entry name" value="Chondroitin AC/alginate lyase"/>
    <property type="match status" value="1"/>
</dbReference>
<dbReference type="InterPro" id="IPR003159">
    <property type="entry name" value="Lyase_8_central_dom"/>
</dbReference>
<comment type="similarity">
    <text evidence="2">Belongs to the polysaccharide lyase 8 family.</text>
</comment>
<keyword evidence="12" id="KW-1185">Reference proteome</keyword>
<dbReference type="GO" id="GO:0005576">
    <property type="term" value="C:extracellular region"/>
    <property type="evidence" value="ECO:0007669"/>
    <property type="project" value="InterPro"/>
</dbReference>
<reference evidence="11 12" key="1">
    <citation type="submission" date="2018-09" db="EMBL/GenBank/DDBJ databases">
        <title>Genome sequencing of strain 6GH32-13.</title>
        <authorList>
            <person name="Weon H.-Y."/>
            <person name="Heo J."/>
            <person name="Kwon S.-W."/>
        </authorList>
    </citation>
    <scope>NUCLEOTIDE SEQUENCE [LARGE SCALE GENOMIC DNA]</scope>
    <source>
        <strain evidence="11 12">5GH32-13</strain>
    </source>
</reference>
<feature type="domain" description="Polysaccharide lyase family 8 central" evidence="8">
    <location>
        <begin position="334"/>
        <end position="585"/>
    </location>
</feature>
<dbReference type="AlphaFoldDB" id="A0A3B7MJL9"/>
<dbReference type="KEGG" id="pseg:D3H65_05365"/>
<evidence type="ECO:0000256" key="7">
    <source>
        <dbReference type="SAM" id="SignalP"/>
    </source>
</evidence>
<dbReference type="Gene3D" id="2.70.98.10">
    <property type="match status" value="1"/>
</dbReference>
<comment type="subunit">
    <text evidence="3">Monomer.</text>
</comment>
<dbReference type="GO" id="GO:0016837">
    <property type="term" value="F:carbon-oxygen lyase activity, acting on polysaccharides"/>
    <property type="evidence" value="ECO:0007669"/>
    <property type="project" value="UniProtKB-ARBA"/>
</dbReference>
<dbReference type="RefSeq" id="WP_119049277.1">
    <property type="nucleotide sequence ID" value="NZ_CP032157.1"/>
</dbReference>
<keyword evidence="4 7" id="KW-0732">Signal</keyword>
<keyword evidence="6 11" id="KW-0456">Lyase</keyword>
<dbReference type="Pfam" id="PF08124">
    <property type="entry name" value="Lyase_8_N"/>
    <property type="match status" value="1"/>
</dbReference>
<evidence type="ECO:0000256" key="6">
    <source>
        <dbReference type="ARBA" id="ARBA00023239"/>
    </source>
</evidence>
<dbReference type="GO" id="GO:0005975">
    <property type="term" value="P:carbohydrate metabolic process"/>
    <property type="evidence" value="ECO:0007669"/>
    <property type="project" value="InterPro"/>
</dbReference>
<evidence type="ECO:0000259" key="8">
    <source>
        <dbReference type="Pfam" id="PF02278"/>
    </source>
</evidence>
<feature type="chain" id="PRO_5017833780" evidence="7">
    <location>
        <begin position="23"/>
        <end position="696"/>
    </location>
</feature>
<sequence length="696" mass="77976">MQQRTSFWSIILFLFASAAAQAQDISTIKKRVVDDLLAPSVNKEEIDQLIKTIQPDGTWPGIDYKDVSRTGFQHKQHLDNMLELARAYKKKGAASFTAPPVKAAFSLALDYWLAHDFRCDNWWWNEMGTPNLMINTLLVMDDALTEKQKKEGLAIAHRANMETFGARPGGDLMPIAGMFAKQGLFMENADTLRKALKAMAADIKISNERGLQPDMSFHHRTDNVISTLTYGSNYASSFAYWAAKIRGAGFSFPDSSIRLVTDYFLDGICQSLVYATYPDPGAMNRDISRKNALDAEDVSLPRNLRQASDYRAKELETIIAIREGKTKPVITKDRYFWHSHYYTHQRPDYYASVRMHSARANNMEEPHNEEGIKNHYYGDGSFFLSRTGREFSNIFPVWDWRKVPGATIVQKADFPHWKQLAKKGLTDFAGGVSDGKYGVAAFDFASVHDPLRARKSWFFFDNEIVCLGAGIQIDTAVDIATTLNQCLLKGEVVVNKQSKNTTLQSGKHTLPNVSWVYHDSIAYFFPQPTTVQISNGEATGNWRQINHQAWATEETVKKNVFTLWLDHGIQPKNATYAWIALPNVDAVTASKYSKKSPIRILANTPELQAVEYTGLQRTGIVFYKAGSIKVSDKLTVATTQPCIVMIKAKGATVSAMAIAISDPTQKLSFLQLKVNERTIQVSLPTDGKAGSTIIEQ</sequence>
<evidence type="ECO:0000256" key="2">
    <source>
        <dbReference type="ARBA" id="ARBA00006699"/>
    </source>
</evidence>
<dbReference type="GO" id="GO:0030246">
    <property type="term" value="F:carbohydrate binding"/>
    <property type="evidence" value="ECO:0007669"/>
    <property type="project" value="InterPro"/>
</dbReference>
<evidence type="ECO:0000313" key="11">
    <source>
        <dbReference type="EMBL" id="AXY73439.1"/>
    </source>
</evidence>
<organism evidence="11 12">
    <name type="scientific">Paraflavitalea soli</name>
    <dbReference type="NCBI Taxonomy" id="2315862"/>
    <lineage>
        <taxon>Bacteria</taxon>
        <taxon>Pseudomonadati</taxon>
        <taxon>Bacteroidota</taxon>
        <taxon>Chitinophagia</taxon>
        <taxon>Chitinophagales</taxon>
        <taxon>Chitinophagaceae</taxon>
        <taxon>Paraflavitalea</taxon>
    </lineage>
</organism>
<accession>A0A3B7MJL9</accession>
<dbReference type="InterPro" id="IPR038970">
    <property type="entry name" value="Lyase_8"/>
</dbReference>
<dbReference type="PANTHER" id="PTHR38481:SF1">
    <property type="entry name" value="HYALURONATE LYASE"/>
    <property type="match status" value="1"/>
</dbReference>
<dbReference type="InterPro" id="IPR008929">
    <property type="entry name" value="Chondroitin_lyas"/>
</dbReference>
<evidence type="ECO:0000313" key="12">
    <source>
        <dbReference type="Proteomes" id="UP000263900"/>
    </source>
</evidence>
<dbReference type="OrthoDB" id="6394136at2"/>
<feature type="domain" description="Polysaccharide lyase 8 N-terminal alpha-helical" evidence="10">
    <location>
        <begin position="44"/>
        <end position="295"/>
    </location>
</feature>
<dbReference type="Proteomes" id="UP000263900">
    <property type="component" value="Chromosome"/>
</dbReference>